<dbReference type="NCBIfam" id="NF038093">
    <property type="entry name" value="GrdX"/>
    <property type="match status" value="1"/>
</dbReference>
<sequence length="125" mass="14459">MNYERIEGTPREVLYRALDLVGSGEYSLFAHPVAGNERLLRNPYRTVVLTQTPPARRRIPQDRQTAFINRALDKVEDIEYGEIPAGTHADYATVDFELFKTTMNSAENGERQELLSLRQQKFKTW</sequence>
<protein>
    <recommendedName>
        <fullName evidence="3">GrdX protein</fullName>
    </recommendedName>
</protein>
<keyword evidence="2" id="KW-1185">Reference proteome</keyword>
<organism evidence="1 2">
    <name type="scientific">Pyramidobacter porci</name>
    <dbReference type="NCBI Taxonomy" id="2605789"/>
    <lineage>
        <taxon>Bacteria</taxon>
        <taxon>Thermotogati</taxon>
        <taxon>Synergistota</taxon>
        <taxon>Synergistia</taxon>
        <taxon>Synergistales</taxon>
        <taxon>Dethiosulfovibrionaceae</taxon>
        <taxon>Pyramidobacter</taxon>
    </lineage>
</organism>
<evidence type="ECO:0000313" key="1">
    <source>
        <dbReference type="EMBL" id="MST55965.1"/>
    </source>
</evidence>
<proteinExistence type="predicted"/>
<evidence type="ECO:0008006" key="3">
    <source>
        <dbReference type="Google" id="ProtNLM"/>
    </source>
</evidence>
<accession>A0A6L5YCV7</accession>
<dbReference type="AlphaFoldDB" id="A0A6L5YCV7"/>
<comment type="caution">
    <text evidence="1">The sequence shown here is derived from an EMBL/GenBank/DDBJ whole genome shotgun (WGS) entry which is preliminary data.</text>
</comment>
<dbReference type="Proteomes" id="UP000473699">
    <property type="component" value="Unassembled WGS sequence"/>
</dbReference>
<gene>
    <name evidence="1" type="ORF">FYJ74_07975</name>
</gene>
<dbReference type="InterPro" id="IPR047735">
    <property type="entry name" value="GrdX-like"/>
</dbReference>
<reference evidence="1 2" key="1">
    <citation type="submission" date="2019-08" db="EMBL/GenBank/DDBJ databases">
        <title>In-depth cultivation of the pig gut microbiome towards novel bacterial diversity and tailored functional studies.</title>
        <authorList>
            <person name="Wylensek D."/>
            <person name="Hitch T.C.A."/>
            <person name="Clavel T."/>
        </authorList>
    </citation>
    <scope>NUCLEOTIDE SEQUENCE [LARGE SCALE GENOMIC DNA]</scope>
    <source>
        <strain evidence="1 2">SM-530-WT-4B</strain>
    </source>
</reference>
<dbReference type="EMBL" id="VUNH01000008">
    <property type="protein sequence ID" value="MST55965.1"/>
    <property type="molecule type" value="Genomic_DNA"/>
</dbReference>
<name>A0A6L5YCV7_9BACT</name>
<evidence type="ECO:0000313" key="2">
    <source>
        <dbReference type="Proteomes" id="UP000473699"/>
    </source>
</evidence>